<evidence type="ECO:0000256" key="1">
    <source>
        <dbReference type="SAM" id="MobiDB-lite"/>
    </source>
</evidence>
<evidence type="ECO:0000313" key="2">
    <source>
        <dbReference type="EMBL" id="ERH25905.1"/>
    </source>
</evidence>
<evidence type="ECO:0000313" key="3">
    <source>
        <dbReference type="Proteomes" id="UP000016536"/>
    </source>
</evidence>
<feature type="region of interest" description="Disordered" evidence="1">
    <location>
        <begin position="28"/>
        <end position="49"/>
    </location>
</feature>
<sequence>MRQFDFFEYETADSGTWRMAGGADFSRSMSSAGTGLRPRIGTTPLPASN</sequence>
<name>U1QDV8_9ACTO</name>
<protein>
    <submittedName>
        <fullName evidence="2">Uncharacterized protein</fullName>
    </submittedName>
</protein>
<proteinExistence type="predicted"/>
<reference evidence="2 3" key="1">
    <citation type="submission" date="2013-08" db="EMBL/GenBank/DDBJ databases">
        <authorList>
            <person name="Weinstock G."/>
            <person name="Sodergren E."/>
            <person name="Wylie T."/>
            <person name="Fulton L."/>
            <person name="Fulton R."/>
            <person name="Fronick C."/>
            <person name="O'Laughlin M."/>
            <person name="Godfrey J."/>
            <person name="Miner T."/>
            <person name="Herter B."/>
            <person name="Appelbaum E."/>
            <person name="Cordes M."/>
            <person name="Lek S."/>
            <person name="Wollam A."/>
            <person name="Pepin K.H."/>
            <person name="Palsikar V.B."/>
            <person name="Mitreva M."/>
            <person name="Wilson R.K."/>
        </authorList>
    </citation>
    <scope>NUCLEOTIDE SEQUENCE [LARGE SCALE GENOMIC DNA]</scope>
    <source>
        <strain evidence="2 3">F0542</strain>
    </source>
</reference>
<dbReference type="Proteomes" id="UP000016536">
    <property type="component" value="Unassembled WGS sequence"/>
</dbReference>
<accession>U1QDV8</accession>
<gene>
    <name evidence="2" type="ORF">HMPREF1979_00054</name>
</gene>
<dbReference type="HOGENOM" id="CLU_3131378_0_0_11"/>
<organism evidence="2 3">
    <name type="scientific">Actinomyces johnsonii F0542</name>
    <dbReference type="NCBI Taxonomy" id="1321818"/>
    <lineage>
        <taxon>Bacteria</taxon>
        <taxon>Bacillati</taxon>
        <taxon>Actinomycetota</taxon>
        <taxon>Actinomycetes</taxon>
        <taxon>Actinomycetales</taxon>
        <taxon>Actinomycetaceae</taxon>
        <taxon>Actinomyces</taxon>
    </lineage>
</organism>
<comment type="caution">
    <text evidence="2">The sequence shown here is derived from an EMBL/GenBank/DDBJ whole genome shotgun (WGS) entry which is preliminary data.</text>
</comment>
<dbReference type="AlphaFoldDB" id="U1QDV8"/>
<dbReference type="EMBL" id="AWSE01000004">
    <property type="protein sequence ID" value="ERH25905.1"/>
    <property type="molecule type" value="Genomic_DNA"/>
</dbReference>
<keyword evidence="3" id="KW-1185">Reference proteome</keyword>